<dbReference type="PANTHER" id="PTHR30012:SF0">
    <property type="entry name" value="TYPE II SECRETION SYSTEM PROTEIN F-RELATED"/>
    <property type="match status" value="1"/>
</dbReference>
<reference evidence="12" key="1">
    <citation type="journal article" name="DNA Res.">
        <title>The physiological potential of anammox bacteria as revealed by their core genome structure.</title>
        <authorList>
            <person name="Okubo T."/>
            <person name="Toyoda A."/>
            <person name="Fukuhara K."/>
            <person name="Uchiyama I."/>
            <person name="Harigaya Y."/>
            <person name="Kuroiwa M."/>
            <person name="Suzuki T."/>
            <person name="Murakami Y."/>
            <person name="Suwa Y."/>
            <person name="Takami H."/>
        </authorList>
    </citation>
    <scope>NUCLEOTIDE SEQUENCE</scope>
    <source>
        <strain evidence="12">317325-2</strain>
    </source>
</reference>
<feature type="transmembrane region" description="Helical" evidence="10">
    <location>
        <begin position="375"/>
        <end position="396"/>
    </location>
</feature>
<feature type="domain" description="Type II secretion system protein GspF" evidence="11">
    <location>
        <begin position="69"/>
        <end position="192"/>
    </location>
</feature>
<evidence type="ECO:0000256" key="2">
    <source>
        <dbReference type="ARBA" id="ARBA00005745"/>
    </source>
</evidence>
<dbReference type="InterPro" id="IPR001992">
    <property type="entry name" value="T2SS_GspF/T4SS_PilC_CS"/>
</dbReference>
<keyword evidence="6 9" id="KW-0812">Transmembrane</keyword>
<evidence type="ECO:0000256" key="3">
    <source>
        <dbReference type="ARBA" id="ARBA00022448"/>
    </source>
</evidence>
<dbReference type="InterPro" id="IPR042094">
    <property type="entry name" value="T2SS_GspF_sf"/>
</dbReference>
<accession>A0A809RS38</accession>
<dbReference type="Proteomes" id="UP000662873">
    <property type="component" value="Chromosome"/>
</dbReference>
<dbReference type="AlphaFoldDB" id="A0A809RS38"/>
<comment type="similarity">
    <text evidence="2 9">Belongs to the GSP F family.</text>
</comment>
<evidence type="ECO:0000313" key="13">
    <source>
        <dbReference type="Proteomes" id="UP000662873"/>
    </source>
</evidence>
<dbReference type="FunFam" id="1.20.81.30:FF:000001">
    <property type="entry name" value="Type II secretion system protein F"/>
    <property type="match status" value="2"/>
</dbReference>
<evidence type="ECO:0000256" key="6">
    <source>
        <dbReference type="ARBA" id="ARBA00022692"/>
    </source>
</evidence>
<dbReference type="PROSITE" id="PS00874">
    <property type="entry name" value="T2SP_F"/>
    <property type="match status" value="1"/>
</dbReference>
<keyword evidence="7 10" id="KW-1133">Transmembrane helix</keyword>
<keyword evidence="8 10" id="KW-0472">Membrane</keyword>
<comment type="subcellular location">
    <subcellularLocation>
        <location evidence="1">Cell inner membrane</location>
        <topology evidence="1">Multi-pass membrane protein</topology>
    </subcellularLocation>
    <subcellularLocation>
        <location evidence="9">Cell membrane</location>
        <topology evidence="9">Multi-pass membrane protein</topology>
    </subcellularLocation>
</comment>
<gene>
    <name evidence="12" type="ORF">NPRO_01070</name>
</gene>
<dbReference type="GO" id="GO:0015628">
    <property type="term" value="P:protein secretion by the type II secretion system"/>
    <property type="evidence" value="ECO:0007669"/>
    <property type="project" value="TreeGrafter"/>
</dbReference>
<dbReference type="InterPro" id="IPR003004">
    <property type="entry name" value="GspF/PilC"/>
</dbReference>
<evidence type="ECO:0000256" key="5">
    <source>
        <dbReference type="ARBA" id="ARBA00022519"/>
    </source>
</evidence>
<evidence type="ECO:0000313" key="12">
    <source>
        <dbReference type="EMBL" id="BBO22512.1"/>
    </source>
</evidence>
<dbReference type="Pfam" id="PF00482">
    <property type="entry name" value="T2SSF"/>
    <property type="match status" value="2"/>
</dbReference>
<dbReference type="InterPro" id="IPR018076">
    <property type="entry name" value="T2SS_GspF_dom"/>
</dbReference>
<organism evidence="12 13">
    <name type="scientific">Candidatus Nitrosymbiomonas proteolyticus</name>
    <dbReference type="NCBI Taxonomy" id="2608984"/>
    <lineage>
        <taxon>Bacteria</taxon>
        <taxon>Bacillati</taxon>
        <taxon>Armatimonadota</taxon>
        <taxon>Armatimonadota incertae sedis</taxon>
        <taxon>Candidatus Nitrosymbiomonas</taxon>
    </lineage>
</organism>
<sequence length="403" mass="43030">MTTFSYVAVEPSGKKVSGTITAPDRNGAISSILAEGRFVLDLRESSAPTHPGAPRAITGRASRADLALFTRRLADLAAAGLPLDRAIQVVGEQSESPALMRVAEGALEDVRGGLPVSQALAKFPKFFSPIFTETLRAGEASGQFAEVAARLADFQEREVTRRSQIVSALIYPAVLTTVAAGVIVFLLTFVLPRLSVVFKDLGTDLPASTRLLLDFTDFLSANWMLIVGVVVGAFVFYRAAVLSEQGAIMRDRVLLRLPAAGKIVGKAVISRFSRVLSTLIYGGVPILESLRLSGMASGNRLIQSVADDVATQVRDGEALHHAMSSTGAFPPVLTHMVAIGEETGDLPTMLSRVADSLDFEVDTGVRRMTAMFEPLIVVVMGVFVGFVVLSVMLPIFEAQNLVK</sequence>
<dbReference type="GO" id="GO:0005886">
    <property type="term" value="C:plasma membrane"/>
    <property type="evidence" value="ECO:0007669"/>
    <property type="project" value="UniProtKB-SubCell"/>
</dbReference>
<evidence type="ECO:0000256" key="7">
    <source>
        <dbReference type="ARBA" id="ARBA00022989"/>
    </source>
</evidence>
<dbReference type="KEGG" id="npy:NPRO_01070"/>
<evidence type="ECO:0000256" key="8">
    <source>
        <dbReference type="ARBA" id="ARBA00023136"/>
    </source>
</evidence>
<dbReference type="PANTHER" id="PTHR30012">
    <property type="entry name" value="GENERAL SECRETION PATHWAY PROTEIN"/>
    <property type="match status" value="1"/>
</dbReference>
<evidence type="ECO:0000259" key="11">
    <source>
        <dbReference type="Pfam" id="PF00482"/>
    </source>
</evidence>
<evidence type="ECO:0000256" key="10">
    <source>
        <dbReference type="SAM" id="Phobius"/>
    </source>
</evidence>
<keyword evidence="5" id="KW-0997">Cell inner membrane</keyword>
<dbReference type="Gene3D" id="1.20.81.30">
    <property type="entry name" value="Type II secretion system (T2SS), domain F"/>
    <property type="match status" value="2"/>
</dbReference>
<name>A0A809RS38_9BACT</name>
<feature type="transmembrane region" description="Helical" evidence="10">
    <location>
        <begin position="169"/>
        <end position="191"/>
    </location>
</feature>
<feature type="domain" description="Type II secretion system protein GspF" evidence="11">
    <location>
        <begin position="272"/>
        <end position="394"/>
    </location>
</feature>
<keyword evidence="3 9" id="KW-0813">Transport</keyword>
<evidence type="ECO:0000256" key="4">
    <source>
        <dbReference type="ARBA" id="ARBA00022475"/>
    </source>
</evidence>
<dbReference type="PRINTS" id="PR00812">
    <property type="entry name" value="BCTERIALGSPF"/>
</dbReference>
<dbReference type="EMBL" id="AP021858">
    <property type="protein sequence ID" value="BBO22512.1"/>
    <property type="molecule type" value="Genomic_DNA"/>
</dbReference>
<feature type="transmembrane region" description="Helical" evidence="10">
    <location>
        <begin position="221"/>
        <end position="240"/>
    </location>
</feature>
<evidence type="ECO:0000256" key="9">
    <source>
        <dbReference type="RuleBase" id="RU003923"/>
    </source>
</evidence>
<keyword evidence="4" id="KW-1003">Cell membrane</keyword>
<protein>
    <submittedName>
        <fullName evidence="12">Type II secretion system protein F</fullName>
    </submittedName>
</protein>
<proteinExistence type="inferred from homology"/>
<evidence type="ECO:0000256" key="1">
    <source>
        <dbReference type="ARBA" id="ARBA00004429"/>
    </source>
</evidence>